<gene>
    <name evidence="2" type="ORF">KY290_010617</name>
</gene>
<evidence type="ECO:0000256" key="1">
    <source>
        <dbReference type="SAM" id="MobiDB-lite"/>
    </source>
</evidence>
<comment type="caution">
    <text evidence="2">The sequence shown here is derived from an EMBL/GenBank/DDBJ whole genome shotgun (WGS) entry which is preliminary data.</text>
</comment>
<keyword evidence="3" id="KW-1185">Reference proteome</keyword>
<organism evidence="2 3">
    <name type="scientific">Solanum tuberosum</name>
    <name type="common">Potato</name>
    <dbReference type="NCBI Taxonomy" id="4113"/>
    <lineage>
        <taxon>Eukaryota</taxon>
        <taxon>Viridiplantae</taxon>
        <taxon>Streptophyta</taxon>
        <taxon>Embryophyta</taxon>
        <taxon>Tracheophyta</taxon>
        <taxon>Spermatophyta</taxon>
        <taxon>Magnoliopsida</taxon>
        <taxon>eudicotyledons</taxon>
        <taxon>Gunneridae</taxon>
        <taxon>Pentapetalae</taxon>
        <taxon>asterids</taxon>
        <taxon>lamiids</taxon>
        <taxon>Solanales</taxon>
        <taxon>Solanaceae</taxon>
        <taxon>Solanoideae</taxon>
        <taxon>Solaneae</taxon>
        <taxon>Solanum</taxon>
    </lineage>
</organism>
<sequence length="100" mass="11103">MATMKMLEIELNGTCRTKIVSKVITLVSMYLPVIEIDQEMDKNPKKDGQCTSITTKSDKSIPGTVLTSIEKDGDVEVETDNQAENEVDEEVFVDSDEPYG</sequence>
<evidence type="ECO:0008006" key="4">
    <source>
        <dbReference type="Google" id="ProtNLM"/>
    </source>
</evidence>
<evidence type="ECO:0000313" key="3">
    <source>
        <dbReference type="Proteomes" id="UP000826656"/>
    </source>
</evidence>
<feature type="compositionally biased region" description="Acidic residues" evidence="1">
    <location>
        <begin position="75"/>
        <end position="100"/>
    </location>
</feature>
<dbReference type="EMBL" id="JAIVGD010000005">
    <property type="protein sequence ID" value="KAH0773480.1"/>
    <property type="molecule type" value="Genomic_DNA"/>
</dbReference>
<feature type="region of interest" description="Disordered" evidence="1">
    <location>
        <begin position="42"/>
        <end position="100"/>
    </location>
</feature>
<proteinExistence type="predicted"/>
<accession>A0ABQ7VYV7</accession>
<reference evidence="2 3" key="1">
    <citation type="journal article" date="2021" name="bioRxiv">
        <title>Chromosome-scale and haplotype-resolved genome assembly of a tetraploid potato cultivar.</title>
        <authorList>
            <person name="Sun H."/>
            <person name="Jiao W.-B."/>
            <person name="Krause K."/>
            <person name="Campoy J.A."/>
            <person name="Goel M."/>
            <person name="Folz-Donahue K."/>
            <person name="Kukat C."/>
            <person name="Huettel B."/>
            <person name="Schneeberger K."/>
        </authorList>
    </citation>
    <scope>NUCLEOTIDE SEQUENCE [LARGE SCALE GENOMIC DNA]</scope>
    <source>
        <strain evidence="2">SolTubOtavaFocal</strain>
        <tissue evidence="2">Leaves</tissue>
    </source>
</reference>
<dbReference type="Proteomes" id="UP000826656">
    <property type="component" value="Unassembled WGS sequence"/>
</dbReference>
<name>A0ABQ7VYV7_SOLTU</name>
<protein>
    <recommendedName>
        <fullName evidence="4">Polyprotein protein</fullName>
    </recommendedName>
</protein>
<evidence type="ECO:0000313" key="2">
    <source>
        <dbReference type="EMBL" id="KAH0773480.1"/>
    </source>
</evidence>